<comment type="caution">
    <text evidence="1">The sequence shown here is derived from an EMBL/GenBank/DDBJ whole genome shotgun (WGS) entry which is preliminary data.</text>
</comment>
<evidence type="ECO:0000313" key="1">
    <source>
        <dbReference type="EMBL" id="KAH3661025.1"/>
    </source>
</evidence>
<reference evidence="1" key="1">
    <citation type="journal article" date="2021" name="Open Biol.">
        <title>Shared evolutionary footprints suggest mitochondrial oxidative damage underlies multiple complex I losses in fungi.</title>
        <authorList>
            <person name="Schikora-Tamarit M.A."/>
            <person name="Marcet-Houben M."/>
            <person name="Nosek J."/>
            <person name="Gabaldon T."/>
        </authorList>
    </citation>
    <scope>NUCLEOTIDE SEQUENCE</scope>
    <source>
        <strain evidence="1">NCAIM Y.01608</strain>
    </source>
</reference>
<sequence>MQFGAGGGRAICVVCVQVFVVTHNHFWLVVVHVNIAVIRLSAAPYGLELYGQLRHLLALVDRNGFKTAHSAEVDDPELGLAPALATALLLTQA</sequence>
<protein>
    <submittedName>
        <fullName evidence="1">Uncharacterized protein</fullName>
    </submittedName>
</protein>
<dbReference type="Proteomes" id="UP000788993">
    <property type="component" value="Unassembled WGS sequence"/>
</dbReference>
<keyword evidence="2" id="KW-1185">Reference proteome</keyword>
<organism evidence="1 2">
    <name type="scientific">Ogataea polymorpha</name>
    <dbReference type="NCBI Taxonomy" id="460523"/>
    <lineage>
        <taxon>Eukaryota</taxon>
        <taxon>Fungi</taxon>
        <taxon>Dikarya</taxon>
        <taxon>Ascomycota</taxon>
        <taxon>Saccharomycotina</taxon>
        <taxon>Pichiomycetes</taxon>
        <taxon>Pichiales</taxon>
        <taxon>Pichiaceae</taxon>
        <taxon>Ogataea</taxon>
    </lineage>
</organism>
<gene>
    <name evidence="1" type="ORF">OGATHE_005357</name>
</gene>
<proteinExistence type="predicted"/>
<evidence type="ECO:0000313" key="2">
    <source>
        <dbReference type="Proteomes" id="UP000788993"/>
    </source>
</evidence>
<dbReference type="AlphaFoldDB" id="A0A9P8T0M6"/>
<name>A0A9P8T0M6_9ASCO</name>
<reference evidence="1" key="2">
    <citation type="submission" date="2021-01" db="EMBL/GenBank/DDBJ databases">
        <authorList>
            <person name="Schikora-Tamarit M.A."/>
        </authorList>
    </citation>
    <scope>NUCLEOTIDE SEQUENCE</scope>
    <source>
        <strain evidence="1">NCAIM Y.01608</strain>
    </source>
</reference>
<accession>A0A9P8T0M6</accession>
<dbReference type="EMBL" id="JAEUBD010001468">
    <property type="protein sequence ID" value="KAH3661025.1"/>
    <property type="molecule type" value="Genomic_DNA"/>
</dbReference>